<dbReference type="STRING" id="631454.N177_3916"/>
<proteinExistence type="predicted"/>
<gene>
    <name evidence="2" type="ORF">N177_3916</name>
</gene>
<reference evidence="2 3" key="1">
    <citation type="journal article" date="2014" name="Genome Announc.">
        <title>Draft Genome Sequence of Lutibaculum baratangense Strain AMV1T, Isolated from a Mud Volcano in Andamans, India.</title>
        <authorList>
            <person name="Singh A."/>
            <person name="Sreenivas A."/>
            <person name="Sathyanarayana Reddy G."/>
            <person name="Pinnaka A.K."/>
            <person name="Shivaji S."/>
        </authorList>
    </citation>
    <scope>NUCLEOTIDE SEQUENCE [LARGE SCALE GENOMIC DNA]</scope>
    <source>
        <strain evidence="2 3">AMV1</strain>
    </source>
</reference>
<comment type="caution">
    <text evidence="2">The sequence shown here is derived from an EMBL/GenBank/DDBJ whole genome shotgun (WGS) entry which is preliminary data.</text>
</comment>
<dbReference type="AlphaFoldDB" id="V4RBJ4"/>
<dbReference type="Pfam" id="PF20056">
    <property type="entry name" value="DUF6455"/>
    <property type="match status" value="1"/>
</dbReference>
<evidence type="ECO:0000313" key="3">
    <source>
        <dbReference type="Proteomes" id="UP000017819"/>
    </source>
</evidence>
<name>V4RBJ4_9HYPH</name>
<feature type="domain" description="DUF6455" evidence="1">
    <location>
        <begin position="83"/>
        <end position="156"/>
    </location>
</feature>
<accession>V4RBJ4</accession>
<evidence type="ECO:0000313" key="2">
    <source>
        <dbReference type="EMBL" id="ESR22779.1"/>
    </source>
</evidence>
<dbReference type="EMBL" id="AWXZ01000040">
    <property type="protein sequence ID" value="ESR22779.1"/>
    <property type="molecule type" value="Genomic_DNA"/>
</dbReference>
<dbReference type="InterPro" id="IPR045601">
    <property type="entry name" value="DUF6455"/>
</dbReference>
<sequence length="159" mass="16826">MHCSRFCSATDQECGAFKKVPPRTVLSGGGAAARALPSPPPPGYRPLCLDVRQGTRGSAGGCSAVHTMRGESAMSVVREAIEQEDRRALRFGRMVERLGVDVAALAADGRGGALRAAIERCRGCRSTAECEAYLAGEPRGDAPAFCPNQGLFARFERAE</sequence>
<protein>
    <recommendedName>
        <fullName evidence="1">DUF6455 domain-containing protein</fullName>
    </recommendedName>
</protein>
<evidence type="ECO:0000259" key="1">
    <source>
        <dbReference type="Pfam" id="PF20056"/>
    </source>
</evidence>
<organism evidence="2 3">
    <name type="scientific">Lutibaculum baratangense AMV1</name>
    <dbReference type="NCBI Taxonomy" id="631454"/>
    <lineage>
        <taxon>Bacteria</taxon>
        <taxon>Pseudomonadati</taxon>
        <taxon>Pseudomonadota</taxon>
        <taxon>Alphaproteobacteria</taxon>
        <taxon>Hyphomicrobiales</taxon>
        <taxon>Tepidamorphaceae</taxon>
        <taxon>Lutibaculum</taxon>
    </lineage>
</organism>
<keyword evidence="3" id="KW-1185">Reference proteome</keyword>
<dbReference type="Proteomes" id="UP000017819">
    <property type="component" value="Unassembled WGS sequence"/>
</dbReference>